<keyword evidence="1" id="KW-0695">RNA-directed DNA polymerase</keyword>
<comment type="caution">
    <text evidence="1">The sequence shown here is derived from an EMBL/GenBank/DDBJ whole genome shotgun (WGS) entry which is preliminary data.</text>
</comment>
<sequence>MNPSGETMASCGLDSSLAEMECDQVHECSEVSEYTSLASSHKDISSVILMGDFILPDIEWNEFGAPVLASDSSISAYISSAIGYSSLEQLVTSKTFANSGNLSSLLDLVLVSDPNRMSEVELGPPLDTSVIRSYVSLRFRLFARVERTQAFDSRRYNWRTGDYESMNKFFKKFDSNAAFGAFGLASERFVKKRWTRQLNVKPPWWNSRIAALVRRKRRLFICKSIEKSNEQLVKKHKTICKLVRVVVKKRIVEYELKLVQDAKKNPKLLYSYMNRRYATRETIAALKNQDGTFFTDIAGICIKLNQFFFSVFDPPTTKEAVLRAKESFSVRAIPDSAFVVEDIVTPGKEMAKFKNLSSDK</sequence>
<name>A0A3M7PEY8_BRAPC</name>
<dbReference type="Proteomes" id="UP000276133">
    <property type="component" value="Unassembled WGS sequence"/>
</dbReference>
<keyword evidence="1" id="KW-0548">Nucleotidyltransferase</keyword>
<organism evidence="1 2">
    <name type="scientific">Brachionus plicatilis</name>
    <name type="common">Marine rotifer</name>
    <name type="synonym">Brachionus muelleri</name>
    <dbReference type="NCBI Taxonomy" id="10195"/>
    <lineage>
        <taxon>Eukaryota</taxon>
        <taxon>Metazoa</taxon>
        <taxon>Spiralia</taxon>
        <taxon>Gnathifera</taxon>
        <taxon>Rotifera</taxon>
        <taxon>Eurotatoria</taxon>
        <taxon>Monogononta</taxon>
        <taxon>Pseudotrocha</taxon>
        <taxon>Ploima</taxon>
        <taxon>Brachionidae</taxon>
        <taxon>Brachionus</taxon>
    </lineage>
</organism>
<keyword evidence="1" id="KW-0808">Transferase</keyword>
<dbReference type="AlphaFoldDB" id="A0A3M7PEY8"/>
<protein>
    <submittedName>
        <fullName evidence="1">RNA-directed DNA polymerase from mobile element jockey-like</fullName>
    </submittedName>
</protein>
<accession>A0A3M7PEY8</accession>
<dbReference type="GO" id="GO:0031012">
    <property type="term" value="C:extracellular matrix"/>
    <property type="evidence" value="ECO:0007669"/>
    <property type="project" value="TreeGrafter"/>
</dbReference>
<dbReference type="EMBL" id="REGN01011247">
    <property type="protein sequence ID" value="RMZ97696.1"/>
    <property type="molecule type" value="Genomic_DNA"/>
</dbReference>
<evidence type="ECO:0000313" key="2">
    <source>
        <dbReference type="Proteomes" id="UP000276133"/>
    </source>
</evidence>
<dbReference type="GO" id="GO:0061343">
    <property type="term" value="P:cell adhesion involved in heart morphogenesis"/>
    <property type="evidence" value="ECO:0007669"/>
    <property type="project" value="TreeGrafter"/>
</dbReference>
<dbReference type="PANTHER" id="PTHR33395:SF22">
    <property type="entry name" value="REVERSE TRANSCRIPTASE DOMAIN-CONTAINING PROTEIN"/>
    <property type="match status" value="1"/>
</dbReference>
<reference evidence="1 2" key="1">
    <citation type="journal article" date="2018" name="Sci. Rep.">
        <title>Genomic signatures of local adaptation to the degree of environmental predictability in rotifers.</title>
        <authorList>
            <person name="Franch-Gras L."/>
            <person name="Hahn C."/>
            <person name="Garcia-Roger E.M."/>
            <person name="Carmona M.J."/>
            <person name="Serra M."/>
            <person name="Gomez A."/>
        </authorList>
    </citation>
    <scope>NUCLEOTIDE SEQUENCE [LARGE SCALE GENOMIC DNA]</scope>
    <source>
        <strain evidence="1">HYR1</strain>
    </source>
</reference>
<keyword evidence="2" id="KW-1185">Reference proteome</keyword>
<dbReference type="GO" id="GO:0003964">
    <property type="term" value="F:RNA-directed DNA polymerase activity"/>
    <property type="evidence" value="ECO:0007669"/>
    <property type="project" value="UniProtKB-KW"/>
</dbReference>
<dbReference type="PANTHER" id="PTHR33395">
    <property type="entry name" value="TRANSCRIPTASE, PUTATIVE-RELATED-RELATED"/>
    <property type="match status" value="1"/>
</dbReference>
<dbReference type="GO" id="GO:0007508">
    <property type="term" value="P:larval heart development"/>
    <property type="evidence" value="ECO:0007669"/>
    <property type="project" value="TreeGrafter"/>
</dbReference>
<proteinExistence type="predicted"/>
<evidence type="ECO:0000313" key="1">
    <source>
        <dbReference type="EMBL" id="RMZ97696.1"/>
    </source>
</evidence>
<gene>
    <name evidence="1" type="ORF">BpHYR1_025844</name>
</gene>